<dbReference type="InterPro" id="IPR001431">
    <property type="entry name" value="Pept_M16_Zn_BS"/>
</dbReference>
<gene>
    <name evidence="2" type="ORF">METZ01_LOCUS365476</name>
</gene>
<reference evidence="2" key="1">
    <citation type="submission" date="2018-05" db="EMBL/GenBank/DDBJ databases">
        <authorList>
            <person name="Lanie J.A."/>
            <person name="Ng W.-L."/>
            <person name="Kazmierczak K.M."/>
            <person name="Andrzejewski T.M."/>
            <person name="Davidsen T.M."/>
            <person name="Wayne K.J."/>
            <person name="Tettelin H."/>
            <person name="Glass J.I."/>
            <person name="Rusch D."/>
            <person name="Podicherti R."/>
            <person name="Tsui H.-C.T."/>
            <person name="Winkler M.E."/>
        </authorList>
    </citation>
    <scope>NUCLEOTIDE SEQUENCE</scope>
</reference>
<dbReference type="SUPFAM" id="SSF63411">
    <property type="entry name" value="LuxS/MPP-like metallohydrolase"/>
    <property type="match status" value="1"/>
</dbReference>
<dbReference type="EMBL" id="UINC01131113">
    <property type="protein sequence ID" value="SVD12622.1"/>
    <property type="molecule type" value="Genomic_DNA"/>
</dbReference>
<protein>
    <recommendedName>
        <fullName evidence="1">Peptidase M16 N-terminal domain-containing protein</fullName>
    </recommendedName>
</protein>
<dbReference type="InterPro" id="IPR011765">
    <property type="entry name" value="Pept_M16_N"/>
</dbReference>
<dbReference type="Gene3D" id="3.30.830.10">
    <property type="entry name" value="Metalloenzyme, LuxS/M16 peptidase-like"/>
    <property type="match status" value="1"/>
</dbReference>
<evidence type="ECO:0000259" key="1">
    <source>
        <dbReference type="Pfam" id="PF00675"/>
    </source>
</evidence>
<evidence type="ECO:0000313" key="2">
    <source>
        <dbReference type="EMBL" id="SVD12622.1"/>
    </source>
</evidence>
<proteinExistence type="predicted"/>
<dbReference type="AlphaFoldDB" id="A0A382SSU4"/>
<feature type="domain" description="Peptidase M16 N-terminal" evidence="1">
    <location>
        <begin position="46"/>
        <end position="84"/>
    </location>
</feature>
<dbReference type="Pfam" id="PF00675">
    <property type="entry name" value="Peptidase_M16"/>
    <property type="match status" value="1"/>
</dbReference>
<dbReference type="PROSITE" id="PS00143">
    <property type="entry name" value="INSULINASE"/>
    <property type="match status" value="1"/>
</dbReference>
<sequence length="135" mass="14587">MATVLVAAGSKETAAQESPGEQLPVKEVTLPNGMRFLILPRDGSPTVSFVARFGVGGVHERLGTTGTAHLLEHLLFKGTSTIGTRDVDSERALFRIMDAVHDTLVRARAAAETERVETLSNRIEALEDSARIFTE</sequence>
<name>A0A382SSU4_9ZZZZ</name>
<dbReference type="GO" id="GO:0004222">
    <property type="term" value="F:metalloendopeptidase activity"/>
    <property type="evidence" value="ECO:0007669"/>
    <property type="project" value="InterPro"/>
</dbReference>
<feature type="non-terminal residue" evidence="2">
    <location>
        <position position="135"/>
    </location>
</feature>
<accession>A0A382SSU4</accession>
<dbReference type="InterPro" id="IPR011249">
    <property type="entry name" value="Metalloenz_LuxS/M16"/>
</dbReference>
<dbReference type="GO" id="GO:0006508">
    <property type="term" value="P:proteolysis"/>
    <property type="evidence" value="ECO:0007669"/>
    <property type="project" value="InterPro"/>
</dbReference>
<organism evidence="2">
    <name type="scientific">marine metagenome</name>
    <dbReference type="NCBI Taxonomy" id="408172"/>
    <lineage>
        <taxon>unclassified sequences</taxon>
        <taxon>metagenomes</taxon>
        <taxon>ecological metagenomes</taxon>
    </lineage>
</organism>
<dbReference type="GO" id="GO:0046872">
    <property type="term" value="F:metal ion binding"/>
    <property type="evidence" value="ECO:0007669"/>
    <property type="project" value="InterPro"/>
</dbReference>